<dbReference type="GeneID" id="83206467"/>
<dbReference type="RefSeq" id="XP_058325731.1">
    <property type="nucleotide sequence ID" value="XM_058479163.1"/>
</dbReference>
<accession>A0A9W9TCT2</accession>
<comment type="caution">
    <text evidence="1">The sequence shown here is derived from an EMBL/GenBank/DDBJ whole genome shotgun (WGS) entry which is preliminary data.</text>
</comment>
<gene>
    <name evidence="1" type="ORF">N7468_009868</name>
</gene>
<organism evidence="1 2">
    <name type="scientific">Penicillium chermesinum</name>
    <dbReference type="NCBI Taxonomy" id="63820"/>
    <lineage>
        <taxon>Eukaryota</taxon>
        <taxon>Fungi</taxon>
        <taxon>Dikarya</taxon>
        <taxon>Ascomycota</taxon>
        <taxon>Pezizomycotina</taxon>
        <taxon>Eurotiomycetes</taxon>
        <taxon>Eurotiomycetidae</taxon>
        <taxon>Eurotiales</taxon>
        <taxon>Aspergillaceae</taxon>
        <taxon>Penicillium</taxon>
    </lineage>
</organism>
<evidence type="ECO:0000313" key="2">
    <source>
        <dbReference type="Proteomes" id="UP001150941"/>
    </source>
</evidence>
<reference evidence="1" key="2">
    <citation type="journal article" date="2023" name="IMA Fungus">
        <title>Comparative genomic study of the Penicillium genus elucidates a diverse pangenome and 15 lateral gene transfer events.</title>
        <authorList>
            <person name="Petersen C."/>
            <person name="Sorensen T."/>
            <person name="Nielsen M.R."/>
            <person name="Sondergaard T.E."/>
            <person name="Sorensen J.L."/>
            <person name="Fitzpatrick D.A."/>
            <person name="Frisvad J.C."/>
            <person name="Nielsen K.L."/>
        </authorList>
    </citation>
    <scope>NUCLEOTIDE SEQUENCE</scope>
    <source>
        <strain evidence="1">IBT 19713</strain>
    </source>
</reference>
<dbReference type="AlphaFoldDB" id="A0A9W9TCT2"/>
<keyword evidence="2" id="KW-1185">Reference proteome</keyword>
<dbReference type="Proteomes" id="UP001150941">
    <property type="component" value="Unassembled WGS sequence"/>
</dbReference>
<evidence type="ECO:0000313" key="1">
    <source>
        <dbReference type="EMBL" id="KAJ5216860.1"/>
    </source>
</evidence>
<dbReference type="EMBL" id="JAPQKS010000008">
    <property type="protein sequence ID" value="KAJ5216860.1"/>
    <property type="molecule type" value="Genomic_DNA"/>
</dbReference>
<protein>
    <submittedName>
        <fullName evidence="1">Uncharacterized protein</fullName>
    </submittedName>
</protein>
<name>A0A9W9TCT2_9EURO</name>
<proteinExistence type="predicted"/>
<sequence>MHASALSDDLAFVVVVETSCSLIFDILPPLLASGLCIVTLPNTKLHSEAQMAARSSPNEGSKRLSNEILCAAAEGFLRAYGSWCLESLDVENIKHLDACQSAQEGCHKGGPDSIVQSELLASQVAIIARQQPRENLALLAHIAWYYDGRYGLPEGKFDRTFEVESLNQLYGLFKKFHSCRNLPQTLLEYILQKREVEEWATSVAPEKFKRITADVMLSLRESLITALKLY</sequence>
<reference evidence="1" key="1">
    <citation type="submission" date="2022-11" db="EMBL/GenBank/DDBJ databases">
        <authorList>
            <person name="Petersen C."/>
        </authorList>
    </citation>
    <scope>NUCLEOTIDE SEQUENCE</scope>
    <source>
        <strain evidence="1">IBT 19713</strain>
    </source>
</reference>